<keyword evidence="6" id="KW-0560">Oxidoreductase</keyword>
<keyword evidence="8" id="KW-1185">Reference proteome</keyword>
<dbReference type="PANTHER" id="PTHR24305">
    <property type="entry name" value="CYTOCHROME P450"/>
    <property type="match status" value="1"/>
</dbReference>
<evidence type="ECO:0000256" key="2">
    <source>
        <dbReference type="ARBA" id="ARBA00022617"/>
    </source>
</evidence>
<sequence>MIASLLLVVAVIPLLYFLQRWNTLRKSPLNKFPGPWHAKWSNFSHSRRFLSGRQPYKMIKLHEKYVRYAPNEVSFSTSAAWRDIYGPRGKDHGKFVKSEFYDGGKFASAAPSIITERDPDKHAVWRKQLSTAFSDRAMRDDVEHVVAGVVDTLIAEVDKRARVASDTVGGGAAINIDPFFNMVTFDIMGHMSLGVDFGCVAKGRLHEWGVFLASTLRLMSVVDALKKFPTLGRIGVWVFSKHINAMLADRDKHEQYSQDLVKENPSSGRPLTGVLNTRRRLANGRAGASDFISHAVAVQRQAKMPVSELHLAAIASDLVIAGTETSATGLSATLYYLLSNRHVVAKLRAELLAACPAYEDLTHANLARLKYLDAVIMEGLRMYPPLPVALHRLVPPAGDTVHGLWLPGGTVVSVNPLAANYSPANFSDPWAYKPERWTDPNCTDDLDACRPFSLGTRNCIGQNLAWMEMRITLAKLLYMFDLELANPDLDWHGESRMHSLWENPPLWVRVARRENNK</sequence>
<dbReference type="GO" id="GO:0005506">
    <property type="term" value="F:iron ion binding"/>
    <property type="evidence" value="ECO:0007669"/>
    <property type="project" value="InterPro"/>
</dbReference>
<dbReference type="PROSITE" id="PS00086">
    <property type="entry name" value="CYTOCHROME_P450"/>
    <property type="match status" value="1"/>
</dbReference>
<dbReference type="GO" id="GO:0020037">
    <property type="term" value="F:heme binding"/>
    <property type="evidence" value="ECO:0007669"/>
    <property type="project" value="InterPro"/>
</dbReference>
<dbReference type="CDD" id="cd11058">
    <property type="entry name" value="CYP60B-like"/>
    <property type="match status" value="1"/>
</dbReference>
<dbReference type="EMBL" id="JAQHRD010000003">
    <property type="protein sequence ID" value="KAJ6443378.1"/>
    <property type="molecule type" value="Genomic_DNA"/>
</dbReference>
<keyword evidence="2 5" id="KW-0349">Heme</keyword>
<comment type="similarity">
    <text evidence="6">Belongs to the cytochrome P450 family.</text>
</comment>
<keyword evidence="6" id="KW-0503">Monooxygenase</keyword>
<evidence type="ECO:0000256" key="1">
    <source>
        <dbReference type="ARBA" id="ARBA00001971"/>
    </source>
</evidence>
<dbReference type="PRINTS" id="PR00385">
    <property type="entry name" value="P450"/>
</dbReference>
<dbReference type="InterPro" id="IPR017972">
    <property type="entry name" value="Cyt_P450_CS"/>
</dbReference>
<dbReference type="InterPro" id="IPR036396">
    <property type="entry name" value="Cyt_P450_sf"/>
</dbReference>
<dbReference type="Pfam" id="PF00067">
    <property type="entry name" value="p450"/>
    <property type="match status" value="1"/>
</dbReference>
<evidence type="ECO:0000313" key="8">
    <source>
        <dbReference type="Proteomes" id="UP001163105"/>
    </source>
</evidence>
<evidence type="ECO:0000256" key="6">
    <source>
        <dbReference type="RuleBase" id="RU000461"/>
    </source>
</evidence>
<reference evidence="7" key="1">
    <citation type="submission" date="2023-01" db="EMBL/GenBank/DDBJ databases">
        <title>The growth and conidiation of Purpureocillium lavendulum are regulated by nitrogen source and histone H3K14 acetylation.</title>
        <authorList>
            <person name="Tang P."/>
            <person name="Han J."/>
            <person name="Zhang C."/>
            <person name="Tang P."/>
            <person name="Qi F."/>
            <person name="Zhang K."/>
            <person name="Liang L."/>
        </authorList>
    </citation>
    <scope>NUCLEOTIDE SEQUENCE</scope>
    <source>
        <strain evidence="7">YMF1.00683</strain>
    </source>
</reference>
<organism evidence="7 8">
    <name type="scientific">Purpureocillium lavendulum</name>
    <dbReference type="NCBI Taxonomy" id="1247861"/>
    <lineage>
        <taxon>Eukaryota</taxon>
        <taxon>Fungi</taxon>
        <taxon>Dikarya</taxon>
        <taxon>Ascomycota</taxon>
        <taxon>Pezizomycotina</taxon>
        <taxon>Sordariomycetes</taxon>
        <taxon>Hypocreomycetidae</taxon>
        <taxon>Hypocreales</taxon>
        <taxon>Ophiocordycipitaceae</taxon>
        <taxon>Purpureocillium</taxon>
    </lineage>
</organism>
<protein>
    <submittedName>
        <fullName evidence="7">Benzoate 4-monooxygenase cytochrome P450</fullName>
    </submittedName>
</protein>
<keyword evidence="4 5" id="KW-0408">Iron</keyword>
<keyword evidence="3 5" id="KW-0479">Metal-binding</keyword>
<dbReference type="GO" id="GO:0004497">
    <property type="term" value="F:monooxygenase activity"/>
    <property type="evidence" value="ECO:0007669"/>
    <property type="project" value="UniProtKB-KW"/>
</dbReference>
<dbReference type="Gene3D" id="1.10.630.10">
    <property type="entry name" value="Cytochrome P450"/>
    <property type="match status" value="1"/>
</dbReference>
<name>A0AB34FWB5_9HYPO</name>
<feature type="binding site" description="axial binding residue" evidence="5">
    <location>
        <position position="459"/>
    </location>
    <ligand>
        <name>heme</name>
        <dbReference type="ChEBI" id="CHEBI:30413"/>
    </ligand>
    <ligandPart>
        <name>Fe</name>
        <dbReference type="ChEBI" id="CHEBI:18248"/>
    </ligandPart>
</feature>
<comment type="caution">
    <text evidence="7">The sequence shown here is derived from an EMBL/GenBank/DDBJ whole genome shotgun (WGS) entry which is preliminary data.</text>
</comment>
<gene>
    <name evidence="7" type="ORF">O9K51_04557</name>
</gene>
<dbReference type="InterPro" id="IPR001128">
    <property type="entry name" value="Cyt_P450"/>
</dbReference>
<dbReference type="PANTHER" id="PTHR24305:SF161">
    <property type="entry name" value="P450, PUTATIVE (EUROFUNG)-RELATED"/>
    <property type="match status" value="1"/>
</dbReference>
<comment type="cofactor">
    <cofactor evidence="1 5">
        <name>heme</name>
        <dbReference type="ChEBI" id="CHEBI:30413"/>
    </cofactor>
</comment>
<dbReference type="PRINTS" id="PR00463">
    <property type="entry name" value="EP450I"/>
</dbReference>
<dbReference type="GO" id="GO:0016705">
    <property type="term" value="F:oxidoreductase activity, acting on paired donors, with incorporation or reduction of molecular oxygen"/>
    <property type="evidence" value="ECO:0007669"/>
    <property type="project" value="InterPro"/>
</dbReference>
<proteinExistence type="inferred from homology"/>
<evidence type="ECO:0000256" key="4">
    <source>
        <dbReference type="ARBA" id="ARBA00023004"/>
    </source>
</evidence>
<dbReference type="InterPro" id="IPR002401">
    <property type="entry name" value="Cyt_P450_E_grp-I"/>
</dbReference>
<accession>A0AB34FWB5</accession>
<dbReference type="SUPFAM" id="SSF48264">
    <property type="entry name" value="Cytochrome P450"/>
    <property type="match status" value="1"/>
</dbReference>
<evidence type="ECO:0000256" key="5">
    <source>
        <dbReference type="PIRSR" id="PIRSR602401-1"/>
    </source>
</evidence>
<dbReference type="AlphaFoldDB" id="A0AB34FWB5"/>
<evidence type="ECO:0000256" key="3">
    <source>
        <dbReference type="ARBA" id="ARBA00022723"/>
    </source>
</evidence>
<evidence type="ECO:0000313" key="7">
    <source>
        <dbReference type="EMBL" id="KAJ6443378.1"/>
    </source>
</evidence>
<dbReference type="InterPro" id="IPR050121">
    <property type="entry name" value="Cytochrome_P450_monoxygenase"/>
</dbReference>
<dbReference type="Proteomes" id="UP001163105">
    <property type="component" value="Unassembled WGS sequence"/>
</dbReference>